<dbReference type="Gene3D" id="1.25.40.10">
    <property type="entry name" value="Tetratricopeptide repeat domain"/>
    <property type="match status" value="1"/>
</dbReference>
<keyword evidence="1" id="KW-0472">Membrane</keyword>
<feature type="transmembrane region" description="Helical" evidence="1">
    <location>
        <begin position="7"/>
        <end position="28"/>
    </location>
</feature>
<protein>
    <recommendedName>
        <fullName evidence="4">CBM-cenC domain-containing protein</fullName>
    </recommendedName>
</protein>
<keyword evidence="1" id="KW-1133">Transmembrane helix</keyword>
<dbReference type="EMBL" id="QGKM01000041">
    <property type="protein sequence ID" value="PWQ95788.1"/>
    <property type="molecule type" value="Genomic_DNA"/>
</dbReference>
<organism evidence="2 3">
    <name type="scientific">Leucothrix pacifica</name>
    <dbReference type="NCBI Taxonomy" id="1247513"/>
    <lineage>
        <taxon>Bacteria</taxon>
        <taxon>Pseudomonadati</taxon>
        <taxon>Pseudomonadota</taxon>
        <taxon>Gammaproteobacteria</taxon>
        <taxon>Thiotrichales</taxon>
        <taxon>Thiotrichaceae</taxon>
        <taxon>Leucothrix</taxon>
    </lineage>
</organism>
<sequence length="417" mass="47778">MWFQALFVRLFAIVVSAGLLYSLSIYAVSDINSEAVISDYEMPLANLQHHADVLSAEALVVQSISKTDSFEEAEQLALNALQNNLSSGRAASRLLELYEKQGSDSKADEVAELSGRLWSAHTFTRSRLADYWFSRGRVDKVVEEWNVLLIRNPRLRSQLFPYLMNLINDPSADALMGQFVQSPPNWWPSFFAYLSRELSIDRLREVYQARVLSSVRGVSDSERGAYVSRLVKEGEWQEARDAWSGGLKPYQKKYDNLIFDGGFESGIYNQAFGWVVSRSKNPRIKPDITYGIKGRKALQVSLRKNVPINFRHVSQRLMLEPGYYELALRYRTDTLKTTKGLSWRIRCIEGGSEVLVESIPLLGSNPWSKLSVDFEVPESCRVQLIRLEATSRFRHEQYFAGSLWFDDIEITRKQEEE</sequence>
<keyword evidence="1" id="KW-0812">Transmembrane</keyword>
<gene>
    <name evidence="2" type="ORF">DKW60_13885</name>
</gene>
<comment type="caution">
    <text evidence="2">The sequence shown here is derived from an EMBL/GenBank/DDBJ whole genome shotgun (WGS) entry which is preliminary data.</text>
</comment>
<evidence type="ECO:0008006" key="4">
    <source>
        <dbReference type="Google" id="ProtNLM"/>
    </source>
</evidence>
<dbReference type="InterPro" id="IPR011990">
    <property type="entry name" value="TPR-like_helical_dom_sf"/>
</dbReference>
<accession>A0A317CB56</accession>
<name>A0A317CB56_9GAMM</name>
<dbReference type="Proteomes" id="UP000245539">
    <property type="component" value="Unassembled WGS sequence"/>
</dbReference>
<proteinExistence type="predicted"/>
<dbReference type="AlphaFoldDB" id="A0A317CB56"/>
<evidence type="ECO:0000256" key="1">
    <source>
        <dbReference type="SAM" id="Phobius"/>
    </source>
</evidence>
<reference evidence="2 3" key="1">
    <citation type="submission" date="2018-05" db="EMBL/GenBank/DDBJ databases">
        <title>Leucothrix arctica sp. nov., isolated from Arctic seawater.</title>
        <authorList>
            <person name="Choi A."/>
            <person name="Baek K."/>
        </authorList>
    </citation>
    <scope>NUCLEOTIDE SEQUENCE [LARGE SCALE GENOMIC DNA]</scope>
    <source>
        <strain evidence="2 3">JCM 18388</strain>
    </source>
</reference>
<evidence type="ECO:0000313" key="3">
    <source>
        <dbReference type="Proteomes" id="UP000245539"/>
    </source>
</evidence>
<dbReference type="Gene3D" id="2.60.120.260">
    <property type="entry name" value="Galactose-binding domain-like"/>
    <property type="match status" value="1"/>
</dbReference>
<evidence type="ECO:0000313" key="2">
    <source>
        <dbReference type="EMBL" id="PWQ95788.1"/>
    </source>
</evidence>
<keyword evidence="3" id="KW-1185">Reference proteome</keyword>